<dbReference type="EMBL" id="RCZH01000008">
    <property type="protein sequence ID" value="TPG39281.1"/>
    <property type="molecule type" value="Genomic_DNA"/>
</dbReference>
<dbReference type="AlphaFoldDB" id="A0A502ET54"/>
<evidence type="ECO:0000259" key="2">
    <source>
        <dbReference type="Pfam" id="PF01648"/>
    </source>
</evidence>
<protein>
    <submittedName>
        <fullName evidence="3">4'-phosphopantetheinyl transferase superfamily protein</fullName>
    </submittedName>
</protein>
<proteinExistence type="predicted"/>
<gene>
    <name evidence="3" type="ORF">EAH81_13620</name>
</gene>
<dbReference type="SUPFAM" id="SSF56214">
    <property type="entry name" value="4'-phosphopantetheinyl transferase"/>
    <property type="match status" value="1"/>
</dbReference>
<evidence type="ECO:0000313" key="3">
    <source>
        <dbReference type="EMBL" id="TPG39281.1"/>
    </source>
</evidence>
<dbReference type="InterPro" id="IPR008278">
    <property type="entry name" value="4-PPantetheinyl_Trfase_dom"/>
</dbReference>
<sequence length="220" mass="25766">MPLFQTIQFNETTKILIWQITESLEELLSKVVLKEKTQLRLNGMKSQMHQRAFLSVRMLIQEMGFTDHELHYDEFGKPYFDCHNYISITHSHDFAAIIISDETVGIDMELQREKILRIADKFVDTENSYLSLNSGTDNIADYIRELTIIWGAKEAIFKIRNEKGISFKDHIRIDAFSLDQNQTEASLHFNDLVIEFNVHYKEMKSDISGQNFTLVYAFEK</sequence>
<organism evidence="3 4">
    <name type="scientific">Flavobacterium pectinovorum</name>
    <dbReference type="NCBI Taxonomy" id="29533"/>
    <lineage>
        <taxon>Bacteria</taxon>
        <taxon>Pseudomonadati</taxon>
        <taxon>Bacteroidota</taxon>
        <taxon>Flavobacteriia</taxon>
        <taxon>Flavobacteriales</taxon>
        <taxon>Flavobacteriaceae</taxon>
        <taxon>Flavobacterium</taxon>
    </lineage>
</organism>
<keyword evidence="4" id="KW-1185">Reference proteome</keyword>
<dbReference type="GO" id="GO:0000287">
    <property type="term" value="F:magnesium ion binding"/>
    <property type="evidence" value="ECO:0007669"/>
    <property type="project" value="InterPro"/>
</dbReference>
<comment type="caution">
    <text evidence="3">The sequence shown here is derived from an EMBL/GenBank/DDBJ whole genome shotgun (WGS) entry which is preliminary data.</text>
</comment>
<feature type="domain" description="4'-phosphopantetheinyl transferase" evidence="2">
    <location>
        <begin position="104"/>
        <end position="197"/>
    </location>
</feature>
<dbReference type="RefSeq" id="WP_140507858.1">
    <property type="nucleotide sequence ID" value="NZ_RCZH01000008.1"/>
</dbReference>
<dbReference type="STRING" id="29533.SAMN05444387_2132"/>
<dbReference type="Proteomes" id="UP000319700">
    <property type="component" value="Unassembled WGS sequence"/>
</dbReference>
<dbReference type="OrthoDB" id="1190494at2"/>
<reference evidence="3 4" key="1">
    <citation type="journal article" date="2019" name="Environ. Microbiol.">
        <title>Species interactions and distinct microbial communities in high Arctic permafrost affected cryosols are associated with the CH4 and CO2 gas fluxes.</title>
        <authorList>
            <person name="Altshuler I."/>
            <person name="Hamel J."/>
            <person name="Turney S."/>
            <person name="Magnuson E."/>
            <person name="Levesque R."/>
            <person name="Greer C."/>
            <person name="Whyte L.G."/>
        </authorList>
    </citation>
    <scope>NUCLEOTIDE SEQUENCE [LARGE SCALE GENOMIC DNA]</scope>
    <source>
        <strain evidence="3 4">42</strain>
    </source>
</reference>
<evidence type="ECO:0000313" key="4">
    <source>
        <dbReference type="Proteomes" id="UP000319700"/>
    </source>
</evidence>
<dbReference type="Gene3D" id="3.90.470.20">
    <property type="entry name" value="4'-phosphopantetheinyl transferase domain"/>
    <property type="match status" value="1"/>
</dbReference>
<evidence type="ECO:0000256" key="1">
    <source>
        <dbReference type="ARBA" id="ARBA00022679"/>
    </source>
</evidence>
<keyword evidence="1 3" id="KW-0808">Transferase</keyword>
<accession>A0A502ET54</accession>
<name>A0A502ET54_9FLAO</name>
<dbReference type="GO" id="GO:0008897">
    <property type="term" value="F:holo-[acyl-carrier-protein] synthase activity"/>
    <property type="evidence" value="ECO:0007669"/>
    <property type="project" value="InterPro"/>
</dbReference>
<dbReference type="Pfam" id="PF01648">
    <property type="entry name" value="ACPS"/>
    <property type="match status" value="1"/>
</dbReference>
<dbReference type="InterPro" id="IPR037143">
    <property type="entry name" value="4-PPantetheinyl_Trfase_dom_sf"/>
</dbReference>